<organism evidence="1 2">
    <name type="scientific">Abeliophyllum distichum</name>
    <dbReference type="NCBI Taxonomy" id="126358"/>
    <lineage>
        <taxon>Eukaryota</taxon>
        <taxon>Viridiplantae</taxon>
        <taxon>Streptophyta</taxon>
        <taxon>Embryophyta</taxon>
        <taxon>Tracheophyta</taxon>
        <taxon>Spermatophyta</taxon>
        <taxon>Magnoliopsida</taxon>
        <taxon>eudicotyledons</taxon>
        <taxon>Gunneridae</taxon>
        <taxon>Pentapetalae</taxon>
        <taxon>asterids</taxon>
        <taxon>lamiids</taxon>
        <taxon>Lamiales</taxon>
        <taxon>Oleaceae</taxon>
        <taxon>Forsythieae</taxon>
        <taxon>Abeliophyllum</taxon>
    </lineage>
</organism>
<evidence type="ECO:0000313" key="1">
    <source>
        <dbReference type="EMBL" id="KAL2471092.1"/>
    </source>
</evidence>
<comment type="caution">
    <text evidence="1">The sequence shown here is derived from an EMBL/GenBank/DDBJ whole genome shotgun (WGS) entry which is preliminary data.</text>
</comment>
<evidence type="ECO:0000313" key="2">
    <source>
        <dbReference type="Proteomes" id="UP001604336"/>
    </source>
</evidence>
<name>A0ABD1Q4H2_9LAMI</name>
<reference evidence="2" key="1">
    <citation type="submission" date="2024-07" db="EMBL/GenBank/DDBJ databases">
        <title>Two chromosome-level genome assemblies of Korean endemic species Abeliophyllum distichum and Forsythia ovata (Oleaceae).</title>
        <authorList>
            <person name="Jang H."/>
        </authorList>
    </citation>
    <scope>NUCLEOTIDE SEQUENCE [LARGE SCALE GENOMIC DNA]</scope>
</reference>
<dbReference type="Proteomes" id="UP001604336">
    <property type="component" value="Unassembled WGS sequence"/>
</dbReference>
<accession>A0ABD1Q4H2</accession>
<protein>
    <submittedName>
        <fullName evidence="1">Uncharacterized protein</fullName>
    </submittedName>
</protein>
<sequence>MEKSLPFCWILANLTIGQFLSVFKGRNPAWALSRVIINSALNLYGSKKNVIVMLWATSGAGLVILSQLANRGRALWGRSGQGFGHWQRDLQHYPFDLFYFSNLFTSSEPTDNGFYSALSGISSALLEEDYHSLDAPFTSDDISRALFVYRVLSKHLAMTSFMTFSSIPTGIVMEKKSSSHVLQVLNHGESLEPLNQTMVVLILKNKIPREFRILYLLAVF</sequence>
<dbReference type="AlphaFoldDB" id="A0ABD1Q4H2"/>
<gene>
    <name evidence="1" type="ORF">Adt_39228</name>
</gene>
<proteinExistence type="predicted"/>
<dbReference type="EMBL" id="JBFOLK010000012">
    <property type="protein sequence ID" value="KAL2471092.1"/>
    <property type="molecule type" value="Genomic_DNA"/>
</dbReference>
<keyword evidence="2" id="KW-1185">Reference proteome</keyword>